<accession>A0A4R8QQ95</accession>
<dbReference type="EMBL" id="RYZW01000136">
    <property type="protein sequence ID" value="TDZ41458.1"/>
    <property type="molecule type" value="Genomic_DNA"/>
</dbReference>
<organism evidence="3 4">
    <name type="scientific">Colletotrichum trifolii</name>
    <dbReference type="NCBI Taxonomy" id="5466"/>
    <lineage>
        <taxon>Eukaryota</taxon>
        <taxon>Fungi</taxon>
        <taxon>Dikarya</taxon>
        <taxon>Ascomycota</taxon>
        <taxon>Pezizomycotina</taxon>
        <taxon>Sordariomycetes</taxon>
        <taxon>Hypocreomycetidae</taxon>
        <taxon>Glomerellales</taxon>
        <taxon>Glomerellaceae</taxon>
        <taxon>Colletotrichum</taxon>
        <taxon>Colletotrichum orbiculare species complex</taxon>
    </lineage>
</organism>
<dbReference type="Proteomes" id="UP000295703">
    <property type="component" value="Unassembled WGS sequence"/>
</dbReference>
<proteinExistence type="predicted"/>
<dbReference type="AlphaFoldDB" id="A0A4R8QQ95"/>
<reference evidence="3 4" key="1">
    <citation type="submission" date="2018-12" db="EMBL/GenBank/DDBJ databases">
        <title>Genome sequence and assembly of Colletotrichum trifolii.</title>
        <authorList>
            <person name="Gan P."/>
            <person name="Shirasu K."/>
        </authorList>
    </citation>
    <scope>NUCLEOTIDE SEQUENCE [LARGE SCALE GENOMIC DNA]</scope>
    <source>
        <strain evidence="3 4">543-2</strain>
    </source>
</reference>
<dbReference type="STRING" id="5466.A0A4R8QQ95"/>
<feature type="region of interest" description="Disordered" evidence="1">
    <location>
        <begin position="1"/>
        <end position="81"/>
    </location>
</feature>
<name>A0A4R8QQ95_COLTR</name>
<evidence type="ECO:0000313" key="3">
    <source>
        <dbReference type="EMBL" id="TDZ41458.1"/>
    </source>
</evidence>
<dbReference type="Pfam" id="PF24864">
    <property type="entry name" value="DUF7730"/>
    <property type="match status" value="1"/>
</dbReference>
<dbReference type="InterPro" id="IPR038883">
    <property type="entry name" value="AN11006-like"/>
</dbReference>
<keyword evidence="4" id="KW-1185">Reference proteome</keyword>
<evidence type="ECO:0000259" key="2">
    <source>
        <dbReference type="Pfam" id="PF24864"/>
    </source>
</evidence>
<evidence type="ECO:0000313" key="4">
    <source>
        <dbReference type="Proteomes" id="UP000295703"/>
    </source>
</evidence>
<feature type="domain" description="DUF7730" evidence="2">
    <location>
        <begin position="82"/>
        <end position="216"/>
    </location>
</feature>
<feature type="compositionally biased region" description="Basic and acidic residues" evidence="1">
    <location>
        <begin position="27"/>
        <end position="39"/>
    </location>
</feature>
<evidence type="ECO:0000256" key="1">
    <source>
        <dbReference type="SAM" id="MobiDB-lite"/>
    </source>
</evidence>
<dbReference type="InterPro" id="IPR056632">
    <property type="entry name" value="DUF7730"/>
</dbReference>
<dbReference type="PANTHER" id="PTHR42085:SF1">
    <property type="entry name" value="F-BOX DOMAIN-CONTAINING PROTEIN"/>
    <property type="match status" value="1"/>
</dbReference>
<sequence>MAPKVPAKNGKPTPNNSHPASKNGRAGSKDAKPTAKDAKPLPTAKKRKISPAAGKDNTVALPATKKQKASPATKQKAPPIGFLSLPPEIRNFIYAACFNRKTPIKLHLRGAGKLASLKQYPSDPILQAVSGKSGNASAAQTASRSNSTLKHNPELVQGGLLLSCKTVQADVATMLYSNNSFHLDTMGQLARWLELIGPLNRSFLREIHLSQEFHAAYEAPFLGKVGYYDQTLYRAASRFVARSLSECNLATPLKNRYFYTLYYLTPDYLTVRQPHSSREWINDARYLAEIFFRDFGDMMRAAYQRGKPLGEVVKMVQVDRRNFTKRRYIRTFAPNPASADAQILAQAEREMATYLECLLRQA</sequence>
<dbReference type="PANTHER" id="PTHR42085">
    <property type="entry name" value="F-BOX DOMAIN-CONTAINING PROTEIN"/>
    <property type="match status" value="1"/>
</dbReference>
<gene>
    <name evidence="3" type="ORF">CTRI78_v009617</name>
</gene>
<protein>
    <recommendedName>
        <fullName evidence="2">DUF7730 domain-containing protein</fullName>
    </recommendedName>
</protein>
<comment type="caution">
    <text evidence="3">The sequence shown here is derived from an EMBL/GenBank/DDBJ whole genome shotgun (WGS) entry which is preliminary data.</text>
</comment>